<dbReference type="RefSeq" id="WP_326506617.1">
    <property type="nucleotide sequence ID" value="NZ_JAWIIV010000008.1"/>
</dbReference>
<evidence type="ECO:0000313" key="1">
    <source>
        <dbReference type="EMBL" id="MEC4719908.1"/>
    </source>
</evidence>
<accession>A0ABU6J8R6</accession>
<keyword evidence="2" id="KW-1185">Reference proteome</keyword>
<dbReference type="Proteomes" id="UP001352263">
    <property type="component" value="Unassembled WGS sequence"/>
</dbReference>
<reference evidence="1 2" key="1">
    <citation type="submission" date="2023-10" db="EMBL/GenBank/DDBJ databases">
        <title>Noviherbaspirillum sp. CPCC 100848 genome assembly.</title>
        <authorList>
            <person name="Li X.Y."/>
            <person name="Fang X.M."/>
        </authorList>
    </citation>
    <scope>NUCLEOTIDE SEQUENCE [LARGE SCALE GENOMIC DNA]</scope>
    <source>
        <strain evidence="1 2">CPCC 100848</strain>
    </source>
</reference>
<sequence length="73" mass="8389">MEDRISSLFPHEQAALIDALRRDISSEAEKALAGGEWVGYHQRNVKMVTRILRHLQDNEVHGGHYRDSVYAPF</sequence>
<protein>
    <submittedName>
        <fullName evidence="1">Uncharacterized protein</fullName>
    </submittedName>
</protein>
<proteinExistence type="predicted"/>
<gene>
    <name evidence="1" type="ORF">RY831_12170</name>
</gene>
<evidence type="ECO:0000313" key="2">
    <source>
        <dbReference type="Proteomes" id="UP001352263"/>
    </source>
</evidence>
<comment type="caution">
    <text evidence="1">The sequence shown here is derived from an EMBL/GenBank/DDBJ whole genome shotgun (WGS) entry which is preliminary data.</text>
</comment>
<name>A0ABU6J8R6_9BURK</name>
<organism evidence="1 2">
    <name type="scientific">Noviherbaspirillum album</name>
    <dbReference type="NCBI Taxonomy" id="3080276"/>
    <lineage>
        <taxon>Bacteria</taxon>
        <taxon>Pseudomonadati</taxon>
        <taxon>Pseudomonadota</taxon>
        <taxon>Betaproteobacteria</taxon>
        <taxon>Burkholderiales</taxon>
        <taxon>Oxalobacteraceae</taxon>
        <taxon>Noviherbaspirillum</taxon>
    </lineage>
</organism>
<dbReference type="EMBL" id="JAWIIV010000008">
    <property type="protein sequence ID" value="MEC4719908.1"/>
    <property type="molecule type" value="Genomic_DNA"/>
</dbReference>